<comment type="caution">
    <text evidence="2">The sequence shown here is derived from an EMBL/GenBank/DDBJ whole genome shotgun (WGS) entry which is preliminary data.</text>
</comment>
<dbReference type="GO" id="GO:0004222">
    <property type="term" value="F:metalloendopeptidase activity"/>
    <property type="evidence" value="ECO:0007669"/>
    <property type="project" value="TreeGrafter"/>
</dbReference>
<evidence type="ECO:0000313" key="2">
    <source>
        <dbReference type="EMBL" id="GEC71855.1"/>
    </source>
</evidence>
<feature type="domain" description="M23ase beta-sheet core" evidence="1">
    <location>
        <begin position="125"/>
        <end position="154"/>
    </location>
</feature>
<dbReference type="PANTHER" id="PTHR21666">
    <property type="entry name" value="PEPTIDASE-RELATED"/>
    <property type="match status" value="1"/>
</dbReference>
<dbReference type="InterPro" id="IPR050570">
    <property type="entry name" value="Cell_wall_metabolism_enzyme"/>
</dbReference>
<evidence type="ECO:0000259" key="1">
    <source>
        <dbReference type="Pfam" id="PF01551"/>
    </source>
</evidence>
<dbReference type="Proteomes" id="UP000316775">
    <property type="component" value="Unassembled WGS sequence"/>
</dbReference>
<dbReference type="Gene3D" id="2.70.70.10">
    <property type="entry name" value="Glucose Permease (Domain IIA)"/>
    <property type="match status" value="1"/>
</dbReference>
<dbReference type="EMBL" id="BJNP01000012">
    <property type="protein sequence ID" value="GEC71855.1"/>
    <property type="molecule type" value="Genomic_DNA"/>
</dbReference>
<dbReference type="InterPro" id="IPR011055">
    <property type="entry name" value="Dup_hybrid_motif"/>
</dbReference>
<dbReference type="CDD" id="cd12797">
    <property type="entry name" value="M23_peptidase"/>
    <property type="match status" value="1"/>
</dbReference>
<protein>
    <submittedName>
        <fullName evidence="2">Peptidase M23</fullName>
    </submittedName>
</protein>
<dbReference type="STRING" id="983.SAMN05443543_105255"/>
<evidence type="ECO:0000313" key="3">
    <source>
        <dbReference type="Proteomes" id="UP000316775"/>
    </source>
</evidence>
<accession>A0A4Y4AUH2</accession>
<dbReference type="SUPFAM" id="SSF51261">
    <property type="entry name" value="Duplicated hybrid motif"/>
    <property type="match status" value="1"/>
</dbReference>
<reference evidence="2 3" key="1">
    <citation type="submission" date="2019-06" db="EMBL/GenBank/DDBJ databases">
        <title>Whole genome shotgun sequence of Flavobacterium flevense NBRC 14960.</title>
        <authorList>
            <person name="Hosoyama A."/>
            <person name="Uohara A."/>
            <person name="Ohji S."/>
            <person name="Ichikawa N."/>
        </authorList>
    </citation>
    <scope>NUCLEOTIDE SEQUENCE [LARGE SCALE GENOMIC DNA]</scope>
    <source>
        <strain evidence="2 3">NBRC 14960</strain>
    </source>
</reference>
<keyword evidence="3" id="KW-1185">Reference proteome</keyword>
<organism evidence="2 3">
    <name type="scientific">Flavobacterium flevense</name>
    <dbReference type="NCBI Taxonomy" id="983"/>
    <lineage>
        <taxon>Bacteria</taxon>
        <taxon>Pseudomonadati</taxon>
        <taxon>Bacteroidota</taxon>
        <taxon>Flavobacteriia</taxon>
        <taxon>Flavobacteriales</taxon>
        <taxon>Flavobacteriaceae</taxon>
        <taxon>Flavobacterium</taxon>
    </lineage>
</organism>
<feature type="domain" description="M23ase beta-sheet core" evidence="1">
    <location>
        <begin position="39"/>
        <end position="106"/>
    </location>
</feature>
<name>A0A4Y4AUH2_9FLAO</name>
<sequence length="556" mass="62423">MISRAVIAQNTYPKDYFQAPLDIPMQLSGNFGELRPNHFHAGFDFRTLQKEGLEVHAAADGYVSRIKISPFGNGKAIYINHPNGFTTVYCHLQNATGAIADYIKKAQYKEQSFEVEMFPKANELVVKKGQLIALSGNTGSSQGPHLHFEFRDTKTEKIINPMLFGFDKNFKDTKKPIISALYVYPVGGATVNKSKRPLLLNVNLQKDGTYLASKVLSNGKIGFGITADDYDNNSFNKNGVYKVQSYLNGKAVFGYQFDTYSFDEMRYINALIDYSRYRKSYQRVQKLFMTNPFNLSIINTDADNGIVKVSPNINLVYRIEVGDFFGNTTTINIPIGFDSSSPVIEEEAIRSNYFVKAKTDNIFSKDNITVTFPAKTFYEDFAMNFAVNGNVLTLHDDSVPVHSSFEIAIENDKYTEEQKSKVYIADVSSNGKLGYNSTVVKGSVYTARVRSLGKYTLGIDTSKPTIAIAKSIEGRWLSNEKKIQLTISDTGSGIKTYNGYLNGNWILFEYDTKTRKITHYFEDALVAEGANDLKVVVTDQVGNSTTFETRFFRSQK</sequence>
<proteinExistence type="predicted"/>
<dbReference type="InterPro" id="IPR016047">
    <property type="entry name" value="M23ase_b-sheet_dom"/>
</dbReference>
<dbReference type="Pfam" id="PF01551">
    <property type="entry name" value="Peptidase_M23"/>
    <property type="match status" value="2"/>
</dbReference>
<gene>
    <name evidence="2" type="ORF">FFL01_13940</name>
</gene>
<dbReference type="AlphaFoldDB" id="A0A4Y4AUH2"/>
<dbReference type="PANTHER" id="PTHR21666:SF285">
    <property type="entry name" value="M23 FAMILY METALLOPEPTIDASE"/>
    <property type="match status" value="1"/>
</dbReference>